<sequence>MKYDFLYNVQLVPLLVENCSPEEFRERLIDIPYLMYEVETTESGHIIAVNKPGGKKNYGRFSKNDLMVFVLNRESPAQIVLLSHKEIYNDIVLKKEKNPDVFDSLI</sequence>
<organism evidence="1 2">
    <name type="scientific">Parasporobacterium paucivorans DSM 15970</name>
    <dbReference type="NCBI Taxonomy" id="1122934"/>
    <lineage>
        <taxon>Bacteria</taxon>
        <taxon>Bacillati</taxon>
        <taxon>Bacillota</taxon>
        <taxon>Clostridia</taxon>
        <taxon>Lachnospirales</taxon>
        <taxon>Lachnospiraceae</taxon>
        <taxon>Parasporobacterium</taxon>
    </lineage>
</organism>
<dbReference type="Proteomes" id="UP000184342">
    <property type="component" value="Unassembled WGS sequence"/>
</dbReference>
<protein>
    <submittedName>
        <fullName evidence="1">Uncharacterized protein</fullName>
    </submittedName>
</protein>
<name>A0A1M6J6W2_9FIRM</name>
<evidence type="ECO:0000313" key="1">
    <source>
        <dbReference type="EMBL" id="SHJ42421.1"/>
    </source>
</evidence>
<dbReference type="STRING" id="1122934.SAMN02745691_01921"/>
<dbReference type="OrthoDB" id="5373219at2"/>
<keyword evidence="2" id="KW-1185">Reference proteome</keyword>
<evidence type="ECO:0000313" key="2">
    <source>
        <dbReference type="Proteomes" id="UP000184342"/>
    </source>
</evidence>
<reference evidence="1 2" key="1">
    <citation type="submission" date="2016-11" db="EMBL/GenBank/DDBJ databases">
        <authorList>
            <person name="Jaros S."/>
            <person name="Januszkiewicz K."/>
            <person name="Wedrychowicz H."/>
        </authorList>
    </citation>
    <scope>NUCLEOTIDE SEQUENCE [LARGE SCALE GENOMIC DNA]</scope>
    <source>
        <strain evidence="1 2">DSM 15970</strain>
    </source>
</reference>
<dbReference type="AlphaFoldDB" id="A0A1M6J6W2"/>
<accession>A0A1M6J6W2</accession>
<proteinExistence type="predicted"/>
<gene>
    <name evidence="1" type="ORF">SAMN02745691_01921</name>
</gene>
<dbReference type="EMBL" id="FQYT01000021">
    <property type="protein sequence ID" value="SHJ42421.1"/>
    <property type="molecule type" value="Genomic_DNA"/>
</dbReference>
<dbReference type="RefSeq" id="WP_073994198.1">
    <property type="nucleotide sequence ID" value="NZ_FQYT01000021.1"/>
</dbReference>